<protein>
    <submittedName>
        <fullName evidence="14">Site-2 protease family protein</fullName>
    </submittedName>
</protein>
<keyword evidence="8" id="KW-0378">Hydrolase</keyword>
<evidence type="ECO:0000313" key="15">
    <source>
        <dbReference type="Proteomes" id="UP000680067"/>
    </source>
</evidence>
<dbReference type="GO" id="GO:0046872">
    <property type="term" value="F:metal ion binding"/>
    <property type="evidence" value="ECO:0007669"/>
    <property type="project" value="UniProtKB-KW"/>
</dbReference>
<evidence type="ECO:0000256" key="12">
    <source>
        <dbReference type="ARBA" id="ARBA00023136"/>
    </source>
</evidence>
<evidence type="ECO:0000256" key="9">
    <source>
        <dbReference type="ARBA" id="ARBA00022833"/>
    </source>
</evidence>
<evidence type="ECO:0000256" key="6">
    <source>
        <dbReference type="ARBA" id="ARBA00022692"/>
    </source>
</evidence>
<comment type="caution">
    <text evidence="14">The sequence shown here is derived from an EMBL/GenBank/DDBJ whole genome shotgun (WGS) entry which is preliminary data.</text>
</comment>
<dbReference type="RefSeq" id="WP_212689361.1">
    <property type="nucleotide sequence ID" value="NZ_JAGSPN010000018.1"/>
</dbReference>
<dbReference type="PANTHER" id="PTHR35864">
    <property type="entry name" value="ZINC METALLOPROTEASE MJ0611-RELATED"/>
    <property type="match status" value="1"/>
</dbReference>
<keyword evidence="4" id="KW-1003">Cell membrane</keyword>
<feature type="transmembrane region" description="Helical" evidence="13">
    <location>
        <begin position="141"/>
        <end position="165"/>
    </location>
</feature>
<sequence>MNELFQTVLVYALPVIFAITVHEGARAYVARYFGDTTPEAAGRLTLNPINHIDPLGTIIFPAVLYLATGGAFLFGYAKRLPLNPGQMRDPKKNLKWLALSGPAANFSMAVLWAIFSIILIVMRVNESFFVEMASAGVKVNIALFAFHLIPILPMAGGQVIFSLLPSRQAYQFAKVEPYGFLIVLGLAILHLLQYWMQPLMRIQIEVLNLLLSPLRAILG</sequence>
<evidence type="ECO:0000256" key="3">
    <source>
        <dbReference type="ARBA" id="ARBA00007931"/>
    </source>
</evidence>
<keyword evidence="11" id="KW-0482">Metalloprotease</keyword>
<dbReference type="GO" id="GO:0005886">
    <property type="term" value="C:plasma membrane"/>
    <property type="evidence" value="ECO:0007669"/>
    <property type="project" value="UniProtKB-SubCell"/>
</dbReference>
<comment type="cofactor">
    <cofactor evidence="1">
        <name>Zn(2+)</name>
        <dbReference type="ChEBI" id="CHEBI:29105"/>
    </cofactor>
</comment>
<feature type="transmembrane region" description="Helical" evidence="13">
    <location>
        <begin position="177"/>
        <end position="196"/>
    </location>
</feature>
<keyword evidence="12 13" id="KW-0472">Membrane</keyword>
<keyword evidence="15" id="KW-1185">Reference proteome</keyword>
<dbReference type="InterPro" id="IPR052348">
    <property type="entry name" value="Metallopeptidase_M50B"/>
</dbReference>
<proteinExistence type="inferred from homology"/>
<dbReference type="GO" id="GO:0008237">
    <property type="term" value="F:metallopeptidase activity"/>
    <property type="evidence" value="ECO:0007669"/>
    <property type="project" value="UniProtKB-KW"/>
</dbReference>
<feature type="transmembrane region" description="Helical" evidence="13">
    <location>
        <begin position="55"/>
        <end position="76"/>
    </location>
</feature>
<evidence type="ECO:0000256" key="13">
    <source>
        <dbReference type="SAM" id="Phobius"/>
    </source>
</evidence>
<dbReference type="PANTHER" id="PTHR35864:SF1">
    <property type="entry name" value="ZINC METALLOPROTEASE YWHC-RELATED"/>
    <property type="match status" value="1"/>
</dbReference>
<organism evidence="14 15">
    <name type="scientific">Undibacterium luofuense</name>
    <dbReference type="NCBI Taxonomy" id="2828733"/>
    <lineage>
        <taxon>Bacteria</taxon>
        <taxon>Pseudomonadati</taxon>
        <taxon>Pseudomonadota</taxon>
        <taxon>Betaproteobacteria</taxon>
        <taxon>Burkholderiales</taxon>
        <taxon>Oxalobacteraceae</taxon>
        <taxon>Undibacterium</taxon>
    </lineage>
</organism>
<evidence type="ECO:0000313" key="14">
    <source>
        <dbReference type="EMBL" id="MBR7784094.1"/>
    </source>
</evidence>
<evidence type="ECO:0000256" key="1">
    <source>
        <dbReference type="ARBA" id="ARBA00001947"/>
    </source>
</evidence>
<evidence type="ECO:0000256" key="11">
    <source>
        <dbReference type="ARBA" id="ARBA00023049"/>
    </source>
</evidence>
<evidence type="ECO:0000256" key="10">
    <source>
        <dbReference type="ARBA" id="ARBA00022989"/>
    </source>
</evidence>
<dbReference type="CDD" id="cd06158">
    <property type="entry name" value="S2P-M50_like_1"/>
    <property type="match status" value="1"/>
</dbReference>
<accession>A0A941DQ29</accession>
<keyword evidence="6 13" id="KW-0812">Transmembrane</keyword>
<name>A0A941DQ29_9BURK</name>
<dbReference type="InterPro" id="IPR044537">
    <property type="entry name" value="Rip2-like"/>
</dbReference>
<evidence type="ECO:0000256" key="5">
    <source>
        <dbReference type="ARBA" id="ARBA00022670"/>
    </source>
</evidence>
<evidence type="ECO:0000256" key="8">
    <source>
        <dbReference type="ARBA" id="ARBA00022801"/>
    </source>
</evidence>
<dbReference type="EMBL" id="JAGSPN010000018">
    <property type="protein sequence ID" value="MBR7784094.1"/>
    <property type="molecule type" value="Genomic_DNA"/>
</dbReference>
<comment type="similarity">
    <text evidence="3">Belongs to the peptidase M50B family.</text>
</comment>
<dbReference type="Proteomes" id="UP000680067">
    <property type="component" value="Unassembled WGS sequence"/>
</dbReference>
<gene>
    <name evidence="14" type="ORF">KDM89_18255</name>
</gene>
<dbReference type="GO" id="GO:0006508">
    <property type="term" value="P:proteolysis"/>
    <property type="evidence" value="ECO:0007669"/>
    <property type="project" value="UniProtKB-KW"/>
</dbReference>
<evidence type="ECO:0000256" key="7">
    <source>
        <dbReference type="ARBA" id="ARBA00022723"/>
    </source>
</evidence>
<feature type="transmembrane region" description="Helical" evidence="13">
    <location>
        <begin position="96"/>
        <end position="121"/>
    </location>
</feature>
<comment type="subcellular location">
    <subcellularLocation>
        <location evidence="2">Cell membrane</location>
        <topology evidence="2">Multi-pass membrane protein</topology>
    </subcellularLocation>
</comment>
<dbReference type="AlphaFoldDB" id="A0A941DQ29"/>
<evidence type="ECO:0000256" key="4">
    <source>
        <dbReference type="ARBA" id="ARBA00022475"/>
    </source>
</evidence>
<keyword evidence="10 13" id="KW-1133">Transmembrane helix</keyword>
<evidence type="ECO:0000256" key="2">
    <source>
        <dbReference type="ARBA" id="ARBA00004651"/>
    </source>
</evidence>
<keyword evidence="7" id="KW-0479">Metal-binding</keyword>
<reference evidence="14" key="1">
    <citation type="submission" date="2021-04" db="EMBL/GenBank/DDBJ databases">
        <title>novel species isolated from subtropical streams in China.</title>
        <authorList>
            <person name="Lu H."/>
        </authorList>
    </citation>
    <scope>NUCLEOTIDE SEQUENCE</scope>
    <source>
        <strain evidence="14">LFS511W</strain>
    </source>
</reference>
<keyword evidence="9" id="KW-0862">Zinc</keyword>
<keyword evidence="5 14" id="KW-0645">Protease</keyword>